<sequence length="101" mass="10948">MTDLVPTDQIEQIVGVARHPNRHYARAVSAEQTVYILHSRECLDSGIDLRRCMFSTALDRGIDITQWDGHEDAPVLVAVALPTGRLIPSTGAADPVDGGAR</sequence>
<dbReference type="AlphaFoldDB" id="A0AAU4K046"/>
<reference evidence="1 2" key="1">
    <citation type="submission" date="2022-10" db="EMBL/GenBank/DDBJ databases">
        <title>The complete genomes of actinobacterial strains from the NBC collection.</title>
        <authorList>
            <person name="Joergensen T.S."/>
            <person name="Alvarez Arevalo M."/>
            <person name="Sterndorff E.B."/>
            <person name="Faurdal D."/>
            <person name="Vuksanovic O."/>
            <person name="Mourched A.-S."/>
            <person name="Charusanti P."/>
            <person name="Shaw S."/>
            <person name="Blin K."/>
            <person name="Weber T."/>
        </authorList>
    </citation>
    <scope>NUCLEOTIDE SEQUENCE [LARGE SCALE GENOMIC DNA]</scope>
    <source>
        <strain evidence="1 2">NBC_00319</strain>
    </source>
</reference>
<protein>
    <submittedName>
        <fullName evidence="1">Uncharacterized protein</fullName>
    </submittedName>
</protein>
<dbReference type="KEGG" id="whr:OG579_16840"/>
<name>A0AAU4K046_9NOCA</name>
<dbReference type="RefSeq" id="WP_328856862.1">
    <property type="nucleotide sequence ID" value="NZ_CP108021.1"/>
</dbReference>
<dbReference type="Proteomes" id="UP001432128">
    <property type="component" value="Chromosome"/>
</dbReference>
<accession>A0AAU4K046</accession>
<proteinExistence type="predicted"/>
<keyword evidence="2" id="KW-1185">Reference proteome</keyword>
<gene>
    <name evidence="1" type="ORF">OG579_16840</name>
</gene>
<evidence type="ECO:0000313" key="1">
    <source>
        <dbReference type="EMBL" id="WUM19353.1"/>
    </source>
</evidence>
<evidence type="ECO:0000313" key="2">
    <source>
        <dbReference type="Proteomes" id="UP001432128"/>
    </source>
</evidence>
<organism evidence="1 2">
    <name type="scientific">Williamsia herbipolensis</name>
    <dbReference type="NCBI Taxonomy" id="1603258"/>
    <lineage>
        <taxon>Bacteria</taxon>
        <taxon>Bacillati</taxon>
        <taxon>Actinomycetota</taxon>
        <taxon>Actinomycetes</taxon>
        <taxon>Mycobacteriales</taxon>
        <taxon>Nocardiaceae</taxon>
        <taxon>Williamsia</taxon>
    </lineage>
</organism>
<dbReference type="EMBL" id="CP108021">
    <property type="protein sequence ID" value="WUM19353.1"/>
    <property type="molecule type" value="Genomic_DNA"/>
</dbReference>